<evidence type="ECO:0000259" key="3">
    <source>
        <dbReference type="Pfam" id="PF00291"/>
    </source>
</evidence>
<name>A0A9W6GG47_9FUSO</name>
<dbReference type="NCBIfam" id="TIGR03528">
    <property type="entry name" value="2_3_DAP_am_ly"/>
    <property type="match status" value="1"/>
</dbReference>
<keyword evidence="4" id="KW-0456">Lyase</keyword>
<keyword evidence="5" id="KW-1185">Reference proteome</keyword>
<dbReference type="GO" id="GO:0030170">
    <property type="term" value="F:pyridoxal phosphate binding"/>
    <property type="evidence" value="ECO:0007669"/>
    <property type="project" value="InterPro"/>
</dbReference>
<feature type="domain" description="Tryptophan synthase beta chain-like PALP" evidence="3">
    <location>
        <begin position="50"/>
        <end position="362"/>
    </location>
</feature>
<dbReference type="PANTHER" id="PTHR42937">
    <property type="match status" value="1"/>
</dbReference>
<dbReference type="InterPro" id="IPR010081">
    <property type="entry name" value="DiNH2opropionate_NH3_lyase"/>
</dbReference>
<organism evidence="4 5">
    <name type="scientific">Propionigenium maris DSM 9537</name>
    <dbReference type="NCBI Taxonomy" id="1123000"/>
    <lineage>
        <taxon>Bacteria</taxon>
        <taxon>Fusobacteriati</taxon>
        <taxon>Fusobacteriota</taxon>
        <taxon>Fusobacteriia</taxon>
        <taxon>Fusobacteriales</taxon>
        <taxon>Fusobacteriaceae</taxon>
        <taxon>Propionigenium</taxon>
    </lineage>
</organism>
<dbReference type="Proteomes" id="UP001144471">
    <property type="component" value="Unassembled WGS sequence"/>
</dbReference>
<gene>
    <name evidence="4" type="primary">dpaL</name>
    <name evidence="4" type="ORF">PM10SUCC1_01530</name>
</gene>
<evidence type="ECO:0000313" key="5">
    <source>
        <dbReference type="Proteomes" id="UP001144471"/>
    </source>
</evidence>
<dbReference type="PANTHER" id="PTHR42937:SF1">
    <property type="entry name" value="DIAMINOPROPIONATE AMMONIA-LYASE"/>
    <property type="match status" value="1"/>
</dbReference>
<evidence type="ECO:0000256" key="2">
    <source>
        <dbReference type="ARBA" id="ARBA00022898"/>
    </source>
</evidence>
<dbReference type="SUPFAM" id="SSF53686">
    <property type="entry name" value="Tryptophan synthase beta subunit-like PLP-dependent enzymes"/>
    <property type="match status" value="1"/>
</dbReference>
<reference evidence="4" key="1">
    <citation type="submission" date="2022-12" db="EMBL/GenBank/DDBJ databases">
        <title>Reference genome sequencing for broad-spectrum identification of bacterial and archaeal isolates by mass spectrometry.</title>
        <authorList>
            <person name="Sekiguchi Y."/>
            <person name="Tourlousse D.M."/>
        </authorList>
    </citation>
    <scope>NUCLEOTIDE SEQUENCE</scope>
    <source>
        <strain evidence="4">10succ1</strain>
    </source>
</reference>
<protein>
    <submittedName>
        <fullName evidence="4">PLP-dependent lyase/thiolase</fullName>
    </submittedName>
</protein>
<dbReference type="Gene3D" id="3.40.50.1100">
    <property type="match status" value="3"/>
</dbReference>
<evidence type="ECO:0000256" key="1">
    <source>
        <dbReference type="ARBA" id="ARBA00001933"/>
    </source>
</evidence>
<dbReference type="GO" id="GO:0008838">
    <property type="term" value="F:diaminopropionate ammonia-lyase activity"/>
    <property type="evidence" value="ECO:0007669"/>
    <property type="project" value="InterPro"/>
</dbReference>
<dbReference type="AlphaFoldDB" id="A0A9W6GG47"/>
<dbReference type="InterPro" id="IPR001926">
    <property type="entry name" value="TrpB-like_PALP"/>
</dbReference>
<evidence type="ECO:0000313" key="4">
    <source>
        <dbReference type="EMBL" id="GLI54638.1"/>
    </source>
</evidence>
<keyword evidence="2" id="KW-0663">Pyridoxal phosphate</keyword>
<dbReference type="InterPro" id="IPR036052">
    <property type="entry name" value="TrpB-like_PALP_sf"/>
</dbReference>
<sequence length="412" mass="45297">MDLIYKESDMDKHIKWTKNNIPKRNSKECIEFLSREEVGKARKFHESFDQYTVTPLADLENLADHIGVKGVYLKDESYRFGLNAFKVLGGSFAMGKYLASKLGRDISELGYRELTSDKVREELGDITFATATDGNHGRGVAWTANKLKQKSVVYMPKGSSLTRLENIRAEGAEASITDVNYDDAVRIATDYANANNGVVVQDTAWEGYEEIPAWIMQGYGTMALEAIDQLKSKEIEKPTHIFLQAGVGSLAGAVQGVFASIYGEECPTTVIVEANLADCLYKSAKLGNGDMEFVGGDMQTIMAGLACGEPNTIGWEVLKNHSAAFVSCPDWVAANGMRILGNPLKDDDHVVSGESGAVTTGLLFEIMTNPEYAQLKEDLKLDENSRVLLFSTEGDTDPDIYKKIVWQGAHTK</sequence>
<proteinExistence type="predicted"/>
<dbReference type="NCBIfam" id="NF006058">
    <property type="entry name" value="PRK08206.1"/>
    <property type="match status" value="1"/>
</dbReference>
<dbReference type="InterPro" id="IPR019871">
    <property type="entry name" value="DiNH2propionate_NH3-lyase_sub"/>
</dbReference>
<accession>A0A9W6GG47</accession>
<dbReference type="CDD" id="cd00640">
    <property type="entry name" value="Trp-synth-beta_II"/>
    <property type="match status" value="1"/>
</dbReference>
<dbReference type="EMBL" id="BSDY01000001">
    <property type="protein sequence ID" value="GLI54638.1"/>
    <property type="molecule type" value="Genomic_DNA"/>
</dbReference>
<dbReference type="NCBIfam" id="TIGR01747">
    <property type="entry name" value="diampropi_NH3ly"/>
    <property type="match status" value="1"/>
</dbReference>
<dbReference type="Pfam" id="PF00291">
    <property type="entry name" value="PALP"/>
    <property type="match status" value="1"/>
</dbReference>
<comment type="cofactor">
    <cofactor evidence="1">
        <name>pyridoxal 5'-phosphate</name>
        <dbReference type="ChEBI" id="CHEBI:597326"/>
    </cofactor>
</comment>
<comment type="caution">
    <text evidence="4">The sequence shown here is derived from an EMBL/GenBank/DDBJ whole genome shotgun (WGS) entry which is preliminary data.</text>
</comment>